<dbReference type="RefSeq" id="WP_261996813.1">
    <property type="nucleotide sequence ID" value="NZ_JBBYHY010000009.1"/>
</dbReference>
<comment type="similarity">
    <text evidence="1">In the C-terminal section; belongs to the class-I pyridoxal-phosphate-dependent aminotransferase family.</text>
</comment>
<keyword evidence="2" id="KW-0663">Pyridoxal phosphate</keyword>
<dbReference type="SUPFAM" id="SSF46785">
    <property type="entry name" value="Winged helix' DNA-binding domain"/>
    <property type="match status" value="1"/>
</dbReference>
<dbReference type="Pfam" id="PF00392">
    <property type="entry name" value="GntR"/>
    <property type="match status" value="1"/>
</dbReference>
<gene>
    <name evidence="8" type="primary">ptsJ</name>
    <name evidence="8" type="ORF">AAE039_16960</name>
</gene>
<dbReference type="Pfam" id="PF00155">
    <property type="entry name" value="Aminotran_1_2"/>
    <property type="match status" value="1"/>
</dbReference>
<evidence type="ECO:0000256" key="6">
    <source>
        <dbReference type="SAM" id="MobiDB-lite"/>
    </source>
</evidence>
<dbReference type="InterPro" id="IPR015424">
    <property type="entry name" value="PyrdxlP-dep_Trfase"/>
</dbReference>
<reference evidence="8 9" key="1">
    <citation type="submission" date="2024-04" db="EMBL/GenBank/DDBJ databases">
        <title>Bacterial endophytes with biocontrol capabilities against important plant pathogens.</title>
        <authorList>
            <person name="Alayande K.A."/>
        </authorList>
    </citation>
    <scope>NUCLEOTIDE SEQUENCE [LARGE SCALE GENOMIC DNA]</scope>
    <source>
        <strain evidence="8 9">KV22</strain>
    </source>
</reference>
<dbReference type="SUPFAM" id="SSF53383">
    <property type="entry name" value="PLP-dependent transferases"/>
    <property type="match status" value="1"/>
</dbReference>
<evidence type="ECO:0000256" key="5">
    <source>
        <dbReference type="ARBA" id="ARBA00023163"/>
    </source>
</evidence>
<evidence type="ECO:0000259" key="7">
    <source>
        <dbReference type="PROSITE" id="PS50949"/>
    </source>
</evidence>
<dbReference type="CDD" id="cd00609">
    <property type="entry name" value="AAT_like"/>
    <property type="match status" value="1"/>
</dbReference>
<organism evidence="8 9">
    <name type="scientific">Stenotrophomonas bentonitica</name>
    <dbReference type="NCBI Taxonomy" id="1450134"/>
    <lineage>
        <taxon>Bacteria</taxon>
        <taxon>Pseudomonadati</taxon>
        <taxon>Pseudomonadota</taxon>
        <taxon>Gammaproteobacteria</taxon>
        <taxon>Lysobacterales</taxon>
        <taxon>Lysobacteraceae</taxon>
        <taxon>Stenotrophomonas</taxon>
    </lineage>
</organism>
<dbReference type="PROSITE" id="PS50949">
    <property type="entry name" value="HTH_GNTR"/>
    <property type="match status" value="1"/>
</dbReference>
<dbReference type="InterPro" id="IPR004839">
    <property type="entry name" value="Aminotransferase_I/II_large"/>
</dbReference>
<dbReference type="Gene3D" id="1.10.10.10">
    <property type="entry name" value="Winged helix-like DNA-binding domain superfamily/Winged helix DNA-binding domain"/>
    <property type="match status" value="1"/>
</dbReference>
<dbReference type="InterPro" id="IPR015421">
    <property type="entry name" value="PyrdxlP-dep_Trfase_major"/>
</dbReference>
<dbReference type="EMBL" id="JBBYHY010000009">
    <property type="protein sequence ID" value="MEL3955249.1"/>
    <property type="molecule type" value="Genomic_DNA"/>
</dbReference>
<evidence type="ECO:0000313" key="9">
    <source>
        <dbReference type="Proteomes" id="UP001455088"/>
    </source>
</evidence>
<evidence type="ECO:0000256" key="1">
    <source>
        <dbReference type="ARBA" id="ARBA00005384"/>
    </source>
</evidence>
<dbReference type="Proteomes" id="UP001455088">
    <property type="component" value="Unassembled WGS sequence"/>
</dbReference>
<name>A0ABU9JRZ3_9GAMM</name>
<dbReference type="NCBIfam" id="NF012025">
    <property type="entry name" value="PRK15481.1"/>
    <property type="match status" value="1"/>
</dbReference>
<feature type="domain" description="HTH gntR-type" evidence="7">
    <location>
        <begin position="5"/>
        <end position="73"/>
    </location>
</feature>
<accession>A0ABU9JRZ3</accession>
<keyword evidence="4" id="KW-0238">DNA-binding</keyword>
<keyword evidence="9" id="KW-1185">Reference proteome</keyword>
<dbReference type="CDD" id="cd07377">
    <property type="entry name" value="WHTH_GntR"/>
    <property type="match status" value="1"/>
</dbReference>
<evidence type="ECO:0000256" key="3">
    <source>
        <dbReference type="ARBA" id="ARBA00023015"/>
    </source>
</evidence>
<feature type="region of interest" description="Disordered" evidence="6">
    <location>
        <begin position="65"/>
        <end position="92"/>
    </location>
</feature>
<dbReference type="PANTHER" id="PTHR46577:SF1">
    <property type="entry name" value="HTH-TYPE TRANSCRIPTIONAL REGULATORY PROTEIN GABR"/>
    <property type="match status" value="1"/>
</dbReference>
<dbReference type="PANTHER" id="PTHR46577">
    <property type="entry name" value="HTH-TYPE TRANSCRIPTIONAL REGULATORY PROTEIN GABR"/>
    <property type="match status" value="1"/>
</dbReference>
<dbReference type="InterPro" id="IPR036390">
    <property type="entry name" value="WH_DNA-bd_sf"/>
</dbReference>
<keyword evidence="5" id="KW-0804">Transcription</keyword>
<dbReference type="Gene3D" id="3.40.640.10">
    <property type="entry name" value="Type I PLP-dependent aspartate aminotransferase-like (Major domain)"/>
    <property type="match status" value="1"/>
</dbReference>
<protein>
    <submittedName>
        <fullName evidence="8">Transcriptional regulator PtsJ</fullName>
    </submittedName>
</protein>
<evidence type="ECO:0000256" key="2">
    <source>
        <dbReference type="ARBA" id="ARBA00022898"/>
    </source>
</evidence>
<dbReference type="InterPro" id="IPR036388">
    <property type="entry name" value="WH-like_DNA-bd_sf"/>
</dbReference>
<evidence type="ECO:0000256" key="4">
    <source>
        <dbReference type="ARBA" id="ARBA00023125"/>
    </source>
</evidence>
<sequence>MKITGQTASAVFESIRQQILSGALVPGQLLPPVRDLALALGINRNTVASAYKRLDAAGLAQTQGRRGTVVSARPSPGAQEGTQAGSALHDLASGNPDPRCLPDLRALLPARPPRLYGAATIDPVLAELAHQQLAADCPAGYALELAHGAVDAIERVLACWLLAGDPVAVENPCFLGSLNTMRAAGYDAVAVAIDDEGMQAQALEQALAAGARAVLLTPRAHNPTGASLSRRRARALRQVLERYPQVLVLVDDHFALLSRQPYHAVIPPTTRRWALLRSLSKSLGPDLRLALIGCDAETAARLRLRMAPGTGWVSHLLQDAAAAALGSGRVAARMKRAGYDYVARREVLRQALRAEGIAVGAQMDGLNLWLPLQCDSQPLVMALAQRGWQVRGGEVFSVHTPVHGVRITTATLTATDARRFARDLREALAAGVQGAAAALGLT</sequence>
<evidence type="ECO:0000313" key="8">
    <source>
        <dbReference type="EMBL" id="MEL3955249.1"/>
    </source>
</evidence>
<dbReference type="SMART" id="SM00345">
    <property type="entry name" value="HTH_GNTR"/>
    <property type="match status" value="1"/>
</dbReference>
<comment type="caution">
    <text evidence="8">The sequence shown here is derived from an EMBL/GenBank/DDBJ whole genome shotgun (WGS) entry which is preliminary data.</text>
</comment>
<proteinExistence type="inferred from homology"/>
<dbReference type="InterPro" id="IPR051446">
    <property type="entry name" value="HTH_trans_reg/aminotransferase"/>
</dbReference>
<keyword evidence="3" id="KW-0805">Transcription regulation</keyword>
<dbReference type="InterPro" id="IPR000524">
    <property type="entry name" value="Tscrpt_reg_HTH_GntR"/>
</dbReference>